<dbReference type="GO" id="GO:0051301">
    <property type="term" value="P:cell division"/>
    <property type="evidence" value="ECO:0007669"/>
    <property type="project" value="UniProtKB-KW"/>
</dbReference>
<comment type="subcellular location">
    <subcellularLocation>
        <location evidence="3">Chromosome</location>
        <location evidence="3">Centromere</location>
        <location evidence="3">Kinetochore</location>
    </subcellularLocation>
    <subcellularLocation>
        <location evidence="2">Cytoplasm</location>
        <location evidence="2">Cytoskeleton</location>
        <location evidence="2">Spindle</location>
    </subcellularLocation>
    <subcellularLocation>
        <location evidence="1">Nucleus</location>
    </subcellularLocation>
</comment>
<evidence type="ECO:0000256" key="11">
    <source>
        <dbReference type="ARBA" id="ARBA00022838"/>
    </source>
</evidence>
<evidence type="ECO:0000256" key="12">
    <source>
        <dbReference type="ARBA" id="ARBA00023212"/>
    </source>
</evidence>
<dbReference type="GO" id="GO:0072686">
    <property type="term" value="C:mitotic spindle"/>
    <property type="evidence" value="ECO:0007669"/>
    <property type="project" value="InterPro"/>
</dbReference>
<keyword evidence="6" id="KW-0158">Chromosome</keyword>
<dbReference type="PANTHER" id="PTHR28025">
    <property type="entry name" value="DASH COMPLEX SUBUNIT DAD1"/>
    <property type="match status" value="1"/>
</dbReference>
<sequence>MSNPQSSAQRRQREQQEQSTSQKANTYFLKQRDLLIQEISNNLSTVVYNLDNLNRSLNDSVQVGKEFDDVGKTWKILYDGVEEMKQMKAQSADFTAEVIGSSSQQKQREEEEQRQSTPERDLQERRVEPSSEFSPVPIPPRQRN</sequence>
<dbReference type="RefSeq" id="XP_049262032.1">
    <property type="nucleotide sequence ID" value="XM_049408673.1"/>
</dbReference>
<evidence type="ECO:0000256" key="15">
    <source>
        <dbReference type="ARBA" id="ARBA00023328"/>
    </source>
</evidence>
<accession>A0A8J5Q5F0</accession>
<evidence type="ECO:0000256" key="5">
    <source>
        <dbReference type="ARBA" id="ARBA00020261"/>
    </source>
</evidence>
<reference evidence="18 19" key="1">
    <citation type="journal article" date="2021" name="DNA Res.">
        <title>Genome analysis of Candida subhashii reveals its hybrid nature and dual mitochondrial genome conformations.</title>
        <authorList>
            <person name="Mixao V."/>
            <person name="Hegedusova E."/>
            <person name="Saus E."/>
            <person name="Pryszcz L.P."/>
            <person name="Cillingova A."/>
            <person name="Nosek J."/>
            <person name="Gabaldon T."/>
        </authorList>
    </citation>
    <scope>NUCLEOTIDE SEQUENCE [LARGE SCALE GENOMIC DNA]</scope>
    <source>
        <strain evidence="18 19">CBS 10753</strain>
    </source>
</reference>
<dbReference type="Pfam" id="PF08649">
    <property type="entry name" value="DASH_Dad1"/>
    <property type="match status" value="1"/>
</dbReference>
<name>A0A8J5Q5F0_9ASCO</name>
<keyword evidence="11" id="KW-0995">Kinetochore</keyword>
<evidence type="ECO:0000313" key="19">
    <source>
        <dbReference type="Proteomes" id="UP000694255"/>
    </source>
</evidence>
<evidence type="ECO:0000256" key="1">
    <source>
        <dbReference type="ARBA" id="ARBA00004123"/>
    </source>
</evidence>
<dbReference type="InterPro" id="IPR013958">
    <property type="entry name" value="DASH_Dad1"/>
</dbReference>
<keyword evidence="13" id="KW-0539">Nucleus</keyword>
<evidence type="ECO:0000256" key="3">
    <source>
        <dbReference type="ARBA" id="ARBA00004629"/>
    </source>
</evidence>
<keyword evidence="14" id="KW-0131">Cell cycle</keyword>
<evidence type="ECO:0000256" key="14">
    <source>
        <dbReference type="ARBA" id="ARBA00023306"/>
    </source>
</evidence>
<proteinExistence type="inferred from homology"/>
<dbReference type="GO" id="GO:0051010">
    <property type="term" value="F:microtubule plus-end binding"/>
    <property type="evidence" value="ECO:0007669"/>
    <property type="project" value="TreeGrafter"/>
</dbReference>
<feature type="region of interest" description="Disordered" evidence="17">
    <location>
        <begin position="90"/>
        <end position="144"/>
    </location>
</feature>
<keyword evidence="12" id="KW-0206">Cytoskeleton</keyword>
<keyword evidence="10" id="KW-0498">Mitosis</keyword>
<evidence type="ECO:0000256" key="16">
    <source>
        <dbReference type="ARBA" id="ARBA00030566"/>
    </source>
</evidence>
<feature type="compositionally biased region" description="Basic and acidic residues" evidence="17">
    <location>
        <begin position="106"/>
        <end position="129"/>
    </location>
</feature>
<evidence type="ECO:0000256" key="7">
    <source>
        <dbReference type="ARBA" id="ARBA00022490"/>
    </source>
</evidence>
<evidence type="ECO:0000256" key="8">
    <source>
        <dbReference type="ARBA" id="ARBA00022618"/>
    </source>
</evidence>
<keyword evidence="9" id="KW-0493">Microtubule</keyword>
<evidence type="ECO:0000256" key="9">
    <source>
        <dbReference type="ARBA" id="ARBA00022701"/>
    </source>
</evidence>
<keyword evidence="8" id="KW-0132">Cell division</keyword>
<evidence type="ECO:0000256" key="17">
    <source>
        <dbReference type="SAM" id="MobiDB-lite"/>
    </source>
</evidence>
<dbReference type="GeneID" id="73471488"/>
<organism evidence="18 19">
    <name type="scientific">[Candida] subhashii</name>
    <dbReference type="NCBI Taxonomy" id="561895"/>
    <lineage>
        <taxon>Eukaryota</taxon>
        <taxon>Fungi</taxon>
        <taxon>Dikarya</taxon>
        <taxon>Ascomycota</taxon>
        <taxon>Saccharomycotina</taxon>
        <taxon>Pichiomycetes</taxon>
        <taxon>Debaryomycetaceae</taxon>
        <taxon>Spathaspora</taxon>
    </lineage>
</organism>
<dbReference type="AlphaFoldDB" id="A0A8J5Q5F0"/>
<keyword evidence="15" id="KW-0137">Centromere</keyword>
<protein>
    <recommendedName>
        <fullName evidence="5">DASH complex subunit DAD1</fullName>
    </recommendedName>
    <alternativeName>
        <fullName evidence="16">Outer kinetochore protein DAD1</fullName>
    </alternativeName>
</protein>
<dbReference type="PANTHER" id="PTHR28025:SF1">
    <property type="entry name" value="DASH COMPLEX SUBUNIT DAD1"/>
    <property type="match status" value="1"/>
</dbReference>
<dbReference type="Proteomes" id="UP000694255">
    <property type="component" value="Unassembled WGS sequence"/>
</dbReference>
<dbReference type="GO" id="GO:0044732">
    <property type="term" value="C:mitotic spindle pole body"/>
    <property type="evidence" value="ECO:0007669"/>
    <property type="project" value="TreeGrafter"/>
</dbReference>
<evidence type="ECO:0000313" key="18">
    <source>
        <dbReference type="EMBL" id="KAG7661799.1"/>
    </source>
</evidence>
<evidence type="ECO:0000256" key="4">
    <source>
        <dbReference type="ARBA" id="ARBA00010146"/>
    </source>
</evidence>
<evidence type="ECO:0000256" key="2">
    <source>
        <dbReference type="ARBA" id="ARBA00004186"/>
    </source>
</evidence>
<dbReference type="EMBL" id="JAGSYN010000197">
    <property type="protein sequence ID" value="KAG7661799.1"/>
    <property type="molecule type" value="Genomic_DNA"/>
</dbReference>
<dbReference type="GO" id="GO:0042729">
    <property type="term" value="C:DASH complex"/>
    <property type="evidence" value="ECO:0007669"/>
    <property type="project" value="InterPro"/>
</dbReference>
<evidence type="ECO:0000256" key="13">
    <source>
        <dbReference type="ARBA" id="ARBA00023242"/>
    </source>
</evidence>
<feature type="region of interest" description="Disordered" evidence="17">
    <location>
        <begin position="1"/>
        <end position="25"/>
    </location>
</feature>
<keyword evidence="19" id="KW-1185">Reference proteome</keyword>
<comment type="caution">
    <text evidence="18">The sequence shown here is derived from an EMBL/GenBank/DDBJ whole genome shotgun (WGS) entry which is preliminary data.</text>
</comment>
<gene>
    <name evidence="18" type="ORF">J8A68_004688</name>
</gene>
<dbReference type="OrthoDB" id="5566853at2759"/>
<comment type="similarity">
    <text evidence="4">Belongs to the DASH complex DAD1 family.</text>
</comment>
<dbReference type="GO" id="GO:0005876">
    <property type="term" value="C:spindle microtubule"/>
    <property type="evidence" value="ECO:0007669"/>
    <property type="project" value="TreeGrafter"/>
</dbReference>
<evidence type="ECO:0000256" key="6">
    <source>
        <dbReference type="ARBA" id="ARBA00022454"/>
    </source>
</evidence>
<keyword evidence="7" id="KW-0963">Cytoplasm</keyword>
<evidence type="ECO:0000256" key="10">
    <source>
        <dbReference type="ARBA" id="ARBA00022776"/>
    </source>
</evidence>